<accession>A0A429GBV5</accession>
<organism evidence="2 3">
    <name type="scientific">Candidatus Methanodesulfokora washburnensis</name>
    <dbReference type="NCBI Taxonomy" id="2478471"/>
    <lineage>
        <taxon>Archaea</taxon>
        <taxon>Thermoproteota</taxon>
        <taxon>Candidatus Korarchaeia</taxon>
        <taxon>Candidatus Korarchaeia incertae sedis</taxon>
        <taxon>Candidatus Methanodesulfokora</taxon>
    </lineage>
</organism>
<dbReference type="AlphaFoldDB" id="A0A429GBV5"/>
<dbReference type="EMBL" id="RCOS01000177">
    <property type="protein sequence ID" value="RSN71266.1"/>
    <property type="molecule type" value="Genomic_DNA"/>
</dbReference>
<dbReference type="Proteomes" id="UP000277582">
    <property type="component" value="Unassembled WGS sequence"/>
</dbReference>
<feature type="transmembrane region" description="Helical" evidence="1">
    <location>
        <begin position="46"/>
        <end position="73"/>
    </location>
</feature>
<dbReference type="RefSeq" id="WP_125673016.1">
    <property type="nucleotide sequence ID" value="NZ_RCOS01000177.1"/>
</dbReference>
<keyword evidence="1" id="KW-0812">Transmembrane</keyword>
<evidence type="ECO:0000313" key="2">
    <source>
        <dbReference type="EMBL" id="RSN71266.1"/>
    </source>
</evidence>
<keyword evidence="1" id="KW-0472">Membrane</keyword>
<evidence type="ECO:0000313" key="3">
    <source>
        <dbReference type="Proteomes" id="UP000277582"/>
    </source>
</evidence>
<sequence>MPILEYLRQLVERILSVISEQSIEENIGKAVCSVLYSSEMDRLNCMYGWMFIAPYVVRAVVVLLILALVLVVIEKWKRS</sequence>
<protein>
    <submittedName>
        <fullName evidence="2">Uncharacterized protein</fullName>
    </submittedName>
</protein>
<keyword evidence="1" id="KW-1133">Transmembrane helix</keyword>
<reference evidence="2 3" key="1">
    <citation type="submission" date="2018-10" db="EMBL/GenBank/DDBJ databases">
        <title>Co-occurring genomic capacity for anaerobic methane metabolism and dissimilatory sulfite reduction discovered in the Korarchaeota.</title>
        <authorList>
            <person name="Mckay L.J."/>
            <person name="Dlakic M."/>
            <person name="Fields M.W."/>
            <person name="Delmont T.O."/>
            <person name="Eren A.M."/>
            <person name="Jay Z.J."/>
            <person name="Klingelsmith K.B."/>
            <person name="Rusch D.B."/>
            <person name="Inskeep W.P."/>
        </authorList>
    </citation>
    <scope>NUCLEOTIDE SEQUENCE [LARGE SCALE GENOMIC DNA]</scope>
    <source>
        <strain evidence="2 3">MDKW</strain>
    </source>
</reference>
<name>A0A429GBV5_9CREN</name>
<comment type="caution">
    <text evidence="2">The sequence shown here is derived from an EMBL/GenBank/DDBJ whole genome shotgun (WGS) entry which is preliminary data.</text>
</comment>
<keyword evidence="3" id="KW-1185">Reference proteome</keyword>
<proteinExistence type="predicted"/>
<gene>
    <name evidence="2" type="ORF">D6D85_16305</name>
</gene>
<evidence type="ECO:0000256" key="1">
    <source>
        <dbReference type="SAM" id="Phobius"/>
    </source>
</evidence>